<keyword evidence="2" id="KW-1185">Reference proteome</keyword>
<name>A0A917MJX5_9HYPH</name>
<comment type="caution">
    <text evidence="1">The sequence shown here is derived from an EMBL/GenBank/DDBJ whole genome shotgun (WGS) entry which is preliminary data.</text>
</comment>
<reference evidence="1" key="1">
    <citation type="journal article" date="2014" name="Int. J. Syst. Evol. Microbiol.">
        <title>Complete genome sequence of Corynebacterium casei LMG S-19264T (=DSM 44701T), isolated from a smear-ripened cheese.</title>
        <authorList>
            <consortium name="US DOE Joint Genome Institute (JGI-PGF)"/>
            <person name="Walter F."/>
            <person name="Albersmeier A."/>
            <person name="Kalinowski J."/>
            <person name="Ruckert C."/>
        </authorList>
    </citation>
    <scope>NUCLEOTIDE SEQUENCE</scope>
    <source>
        <strain evidence="1">CGMCC 1.12214</strain>
    </source>
</reference>
<reference evidence="1" key="2">
    <citation type="submission" date="2020-09" db="EMBL/GenBank/DDBJ databases">
        <authorList>
            <person name="Sun Q."/>
            <person name="Zhou Y."/>
        </authorList>
    </citation>
    <scope>NUCLEOTIDE SEQUENCE</scope>
    <source>
        <strain evidence="1">CGMCC 1.12214</strain>
    </source>
</reference>
<gene>
    <name evidence="1" type="ORF">GCM10007036_23920</name>
</gene>
<proteinExistence type="predicted"/>
<protein>
    <submittedName>
        <fullName evidence="1">Uncharacterized protein</fullName>
    </submittedName>
</protein>
<dbReference type="Proteomes" id="UP000603912">
    <property type="component" value="Unassembled WGS sequence"/>
</dbReference>
<dbReference type="AlphaFoldDB" id="A0A917MJX5"/>
<evidence type="ECO:0000313" key="2">
    <source>
        <dbReference type="Proteomes" id="UP000603912"/>
    </source>
</evidence>
<dbReference type="EMBL" id="BMES01000002">
    <property type="protein sequence ID" value="GGH20390.1"/>
    <property type="molecule type" value="Genomic_DNA"/>
</dbReference>
<evidence type="ECO:0000313" key="1">
    <source>
        <dbReference type="EMBL" id="GGH20390.1"/>
    </source>
</evidence>
<sequence>MERDDGEQLGAVLVLDRDRLNARYRLHQFDYWGDRSEAEERIYRRDVDQLGRYLVGIFFRQNSPVADRPDVLDRSEAIAVRAICKRERMGELNGAEQIDEAYNEMSRDDDGEWFASRPGRRLCLQSYYPGEHGLGAPTERCGAVLVTGVVDHGPNGRERLGLYQSCALHVPDTDRAIGFSFPKPAAARARVVNPGTCHRGKPLRLHRTPLTCIKAGCVGTVPLTEAAAAGICGAEHAPVAAQDREDWAALVRLTRHVVGRSTILMPAVA</sequence>
<accession>A0A917MJX5</accession>
<organism evidence="1 2">
    <name type="scientific">Alsobacter metallidurans</name>
    <dbReference type="NCBI Taxonomy" id="340221"/>
    <lineage>
        <taxon>Bacteria</taxon>
        <taxon>Pseudomonadati</taxon>
        <taxon>Pseudomonadota</taxon>
        <taxon>Alphaproteobacteria</taxon>
        <taxon>Hyphomicrobiales</taxon>
        <taxon>Alsobacteraceae</taxon>
        <taxon>Alsobacter</taxon>
    </lineage>
</organism>